<keyword evidence="6" id="KW-0418">Kinase</keyword>
<evidence type="ECO:0000256" key="8">
    <source>
        <dbReference type="ARBA" id="ARBA00023012"/>
    </source>
</evidence>
<dbReference type="PANTHER" id="PTHR43065:SF10">
    <property type="entry name" value="PEROXIDE STRESS-ACTIVATED HISTIDINE KINASE MAK3"/>
    <property type="match status" value="1"/>
</dbReference>
<name>A0A0H4WVN9_9BACT</name>
<dbReference type="PROSITE" id="PS50109">
    <property type="entry name" value="HIS_KIN"/>
    <property type="match status" value="1"/>
</dbReference>
<organism evidence="11 12">
    <name type="scientific">Pseudomyxococcus hansupus</name>
    <dbReference type="NCBI Taxonomy" id="1297742"/>
    <lineage>
        <taxon>Bacteria</taxon>
        <taxon>Pseudomonadati</taxon>
        <taxon>Myxococcota</taxon>
        <taxon>Myxococcia</taxon>
        <taxon>Myxococcales</taxon>
        <taxon>Cystobacterineae</taxon>
        <taxon>Myxococcaceae</taxon>
        <taxon>Pseudomyxococcus</taxon>
    </lineage>
</organism>
<feature type="transmembrane region" description="Helical" evidence="9">
    <location>
        <begin position="330"/>
        <end position="354"/>
    </location>
</feature>
<feature type="domain" description="Histidine kinase" evidence="10">
    <location>
        <begin position="512"/>
        <end position="728"/>
    </location>
</feature>
<dbReference type="InterPro" id="IPR036097">
    <property type="entry name" value="HisK_dim/P_sf"/>
</dbReference>
<dbReference type="InterPro" id="IPR003594">
    <property type="entry name" value="HATPase_dom"/>
</dbReference>
<keyword evidence="9" id="KW-0812">Transmembrane</keyword>
<sequence length="737" mass="79691">MTFLRAEALPGGAEVQQALGPIQVRVKRPAPEFMRLSVLPVLLLCLVLSGIIAGVLHFMQRDRQALVDQMARERQAQLQEAVRGVSAALEGAEEDLRFAGELLAQPGTAEEHRREMRALLEAVGQYKAILVFGTDGQERLRLVDRRSAASMTHQFTAEDLAHTVEQARRHPPGHIVSSPPLPRARTGWLRAFATALPEDAPDGGGVVVVLVDAEPLFAPLKLLASDSETRLLVLGVHGTPGSLTHPSLSDAFGRLATEGHQTPGLTSLVQRMRAGESGTLVIERQEAARLGLGDSEAVVTFSPVRFKNGTAWPVATLASTRVLRTHERSLILRLSLAAVLVSGFIIAFGVYVVLAHSRAEALRESQRHAQRLAHLHDKTQKILDHIPTGVLALSASRHISAANRALSARMPADAVGQTLAAAFPHAQAPVIQRLEDLVHAATLDGRVRNLHGEPLCLFEEQGQYNVHAVPLEPSTSDVHTLVVIEDLSNLRALEGQLLRAEKLATVGVLAAGIAHEIGTPLGIVRGRAEYVMEKLGPGHAQGPGLGTIVEQIDRVSRTLRQLLDFSRLQPADAQAVALEPLVHSVRELLWMEVERRRLKLEVDVAAGMPAVAADPDQFQQVLINLVINACDACEPGGRVRLSASLDTENAPGAWDMVRVEVEDNGCGISPHHVHQVFDPFFTTKKRGQGTGLGLTMVAHIVRNHGGRIELDSAPERGTRVTVRWPVAALAGEERHVV</sequence>
<evidence type="ECO:0000313" key="11">
    <source>
        <dbReference type="EMBL" id="AKQ65400.1"/>
    </source>
</evidence>
<dbReference type="InterPro" id="IPR004358">
    <property type="entry name" value="Sig_transdc_His_kin-like_C"/>
</dbReference>
<dbReference type="PRINTS" id="PR00344">
    <property type="entry name" value="BCTRLSENSOR"/>
</dbReference>
<dbReference type="EMBL" id="CP012109">
    <property type="protein sequence ID" value="AKQ65400.1"/>
    <property type="molecule type" value="Genomic_DNA"/>
</dbReference>
<evidence type="ECO:0000256" key="9">
    <source>
        <dbReference type="SAM" id="Phobius"/>
    </source>
</evidence>
<dbReference type="Proteomes" id="UP000009026">
    <property type="component" value="Chromosome"/>
</dbReference>
<dbReference type="SUPFAM" id="SSF55874">
    <property type="entry name" value="ATPase domain of HSP90 chaperone/DNA topoisomerase II/histidine kinase"/>
    <property type="match status" value="1"/>
</dbReference>
<dbReference type="AlphaFoldDB" id="A0A0H4WVN9"/>
<feature type="transmembrane region" description="Helical" evidence="9">
    <location>
        <begin position="38"/>
        <end position="59"/>
    </location>
</feature>
<dbReference type="Pfam" id="PF08448">
    <property type="entry name" value="PAS_4"/>
    <property type="match status" value="1"/>
</dbReference>
<dbReference type="CDD" id="cd00082">
    <property type="entry name" value="HisKA"/>
    <property type="match status" value="1"/>
</dbReference>
<dbReference type="InterPro" id="IPR036890">
    <property type="entry name" value="HATPase_C_sf"/>
</dbReference>
<dbReference type="GO" id="GO:0000155">
    <property type="term" value="F:phosphorelay sensor kinase activity"/>
    <property type="evidence" value="ECO:0007669"/>
    <property type="project" value="InterPro"/>
</dbReference>
<keyword evidence="9" id="KW-1133">Transmembrane helix</keyword>
<evidence type="ECO:0000256" key="6">
    <source>
        <dbReference type="ARBA" id="ARBA00022777"/>
    </source>
</evidence>
<dbReference type="SMART" id="SM00388">
    <property type="entry name" value="HisKA"/>
    <property type="match status" value="1"/>
</dbReference>
<dbReference type="PANTHER" id="PTHR43065">
    <property type="entry name" value="SENSOR HISTIDINE KINASE"/>
    <property type="match status" value="1"/>
</dbReference>
<evidence type="ECO:0000256" key="5">
    <source>
        <dbReference type="ARBA" id="ARBA00022741"/>
    </source>
</evidence>
<evidence type="ECO:0000256" key="3">
    <source>
        <dbReference type="ARBA" id="ARBA00022553"/>
    </source>
</evidence>
<accession>A0A0H4WVN9</accession>
<keyword evidence="4" id="KW-0808">Transferase</keyword>
<dbReference type="GO" id="GO:0005524">
    <property type="term" value="F:ATP binding"/>
    <property type="evidence" value="ECO:0007669"/>
    <property type="project" value="UniProtKB-KW"/>
</dbReference>
<dbReference type="InterPro" id="IPR013656">
    <property type="entry name" value="PAS_4"/>
</dbReference>
<dbReference type="Gene3D" id="1.10.287.130">
    <property type="match status" value="1"/>
</dbReference>
<keyword evidence="5" id="KW-0547">Nucleotide-binding</keyword>
<keyword evidence="7" id="KW-0067">ATP-binding</keyword>
<dbReference type="SMART" id="SM00387">
    <property type="entry name" value="HATPase_c"/>
    <property type="match status" value="1"/>
</dbReference>
<protein>
    <recommendedName>
        <fullName evidence="2">histidine kinase</fullName>
        <ecNumber evidence="2">2.7.13.3</ecNumber>
    </recommendedName>
</protein>
<proteinExistence type="predicted"/>
<dbReference type="Pfam" id="PF02518">
    <property type="entry name" value="HATPase_c"/>
    <property type="match status" value="1"/>
</dbReference>
<dbReference type="KEGG" id="mym:A176_002312"/>
<dbReference type="CDD" id="cd00075">
    <property type="entry name" value="HATPase"/>
    <property type="match status" value="1"/>
</dbReference>
<evidence type="ECO:0000259" key="10">
    <source>
        <dbReference type="PROSITE" id="PS50109"/>
    </source>
</evidence>
<reference evidence="11 12" key="1">
    <citation type="journal article" date="2016" name="PLoS ONE">
        <title>Complete Genome Sequence and Comparative Genomics of a Novel Myxobacterium Myxococcus hansupus.</title>
        <authorList>
            <person name="Sharma G."/>
            <person name="Narwani T."/>
            <person name="Subramanian S."/>
        </authorList>
    </citation>
    <scope>NUCLEOTIDE SEQUENCE [LARGE SCALE GENOMIC DNA]</scope>
    <source>
        <strain evidence="12">mixupus</strain>
    </source>
</reference>
<evidence type="ECO:0000256" key="4">
    <source>
        <dbReference type="ARBA" id="ARBA00022679"/>
    </source>
</evidence>
<dbReference type="Pfam" id="PF00512">
    <property type="entry name" value="HisKA"/>
    <property type="match status" value="1"/>
</dbReference>
<dbReference type="PATRIC" id="fig|1297742.4.peg.2332"/>
<dbReference type="InterPro" id="IPR005467">
    <property type="entry name" value="His_kinase_dom"/>
</dbReference>
<dbReference type="STRING" id="1297742.A176_002312"/>
<keyword evidence="12" id="KW-1185">Reference proteome</keyword>
<dbReference type="SUPFAM" id="SSF47384">
    <property type="entry name" value="Homodimeric domain of signal transducing histidine kinase"/>
    <property type="match status" value="1"/>
</dbReference>
<keyword evidence="3" id="KW-0597">Phosphoprotein</keyword>
<keyword evidence="8" id="KW-0902">Two-component regulatory system</keyword>
<comment type="catalytic activity">
    <reaction evidence="1">
        <text>ATP + protein L-histidine = ADP + protein N-phospho-L-histidine.</text>
        <dbReference type="EC" id="2.7.13.3"/>
    </reaction>
</comment>
<evidence type="ECO:0000313" key="12">
    <source>
        <dbReference type="Proteomes" id="UP000009026"/>
    </source>
</evidence>
<evidence type="ECO:0000256" key="7">
    <source>
        <dbReference type="ARBA" id="ARBA00022840"/>
    </source>
</evidence>
<dbReference type="EC" id="2.7.13.3" evidence="2"/>
<dbReference type="Gene3D" id="3.30.450.20">
    <property type="entry name" value="PAS domain"/>
    <property type="match status" value="1"/>
</dbReference>
<gene>
    <name evidence="11" type="ORF">A176_002312</name>
</gene>
<dbReference type="eggNOG" id="COG4191">
    <property type="taxonomic scope" value="Bacteria"/>
</dbReference>
<dbReference type="InterPro" id="IPR003661">
    <property type="entry name" value="HisK_dim/P_dom"/>
</dbReference>
<evidence type="ECO:0000256" key="2">
    <source>
        <dbReference type="ARBA" id="ARBA00012438"/>
    </source>
</evidence>
<evidence type="ECO:0000256" key="1">
    <source>
        <dbReference type="ARBA" id="ARBA00000085"/>
    </source>
</evidence>
<keyword evidence="9" id="KW-0472">Membrane</keyword>
<dbReference type="Gene3D" id="3.30.565.10">
    <property type="entry name" value="Histidine kinase-like ATPase, C-terminal domain"/>
    <property type="match status" value="1"/>
</dbReference>